<evidence type="ECO:0000313" key="2">
    <source>
        <dbReference type="EMBL" id="ORC34522.1"/>
    </source>
</evidence>
<dbReference type="Proteomes" id="UP000192343">
    <property type="component" value="Unassembled WGS sequence"/>
</dbReference>
<dbReference type="STRING" id="1963862.B4O97_12845"/>
<feature type="chain" id="PRO_5012033484" description="DUF5723 domain-containing protein" evidence="1">
    <location>
        <begin position="21"/>
        <end position="386"/>
    </location>
</feature>
<keyword evidence="1" id="KW-0732">Signal</keyword>
<feature type="signal peptide" evidence="1">
    <location>
        <begin position="1"/>
        <end position="20"/>
    </location>
</feature>
<dbReference type="RefSeq" id="WP_083051387.1">
    <property type="nucleotide sequence ID" value="NZ_CAXXQO010000004.1"/>
</dbReference>
<evidence type="ECO:0000256" key="1">
    <source>
        <dbReference type="SAM" id="SignalP"/>
    </source>
</evidence>
<evidence type="ECO:0000313" key="3">
    <source>
        <dbReference type="Proteomes" id="UP000192343"/>
    </source>
</evidence>
<organism evidence="2 3">
    <name type="scientific">Marispirochaeta aestuarii</name>
    <dbReference type="NCBI Taxonomy" id="1963862"/>
    <lineage>
        <taxon>Bacteria</taxon>
        <taxon>Pseudomonadati</taxon>
        <taxon>Spirochaetota</taxon>
        <taxon>Spirochaetia</taxon>
        <taxon>Spirochaetales</taxon>
        <taxon>Spirochaetaceae</taxon>
        <taxon>Marispirochaeta</taxon>
    </lineage>
</organism>
<comment type="caution">
    <text evidence="2">The sequence shown here is derived from an EMBL/GenBank/DDBJ whole genome shotgun (WGS) entry which is preliminary data.</text>
</comment>
<keyword evidence="3" id="KW-1185">Reference proteome</keyword>
<gene>
    <name evidence="2" type="ORF">B4O97_12845</name>
</gene>
<proteinExistence type="predicted"/>
<sequence length="386" mass="42276">MVKRILILLLVLSSALQVFSLDLHTEPSLEIFSARMAGMGGYHAALADDVSVLFSNPAGYRVPEPELSVAELTLNLTGPIFDMANLFLEGGDLLNNPDTYEIFDSLYSGIGLVGPIAVAFVGDGVGFGIYNQTSTIIRSPTATEFESTVREELLLTGGYSFRLPAFEGTIHTLDLGLSMKGFLRGEGGFTYSLLLINDFMDNLGPDLLLNEPYANITGIGFDLGLLYSYGDALSVGLVGQDVFSPTLRSSYTSMQDYLDGNDAIDKENGVLPFQLHAGLRYTPPLGPLSRYFSDVDLYFDYRNMFDFLFFPELATNPVLHLSFGAEFRMLEILSLRTGLYQGLLAAGLGVDLNFATLNMAMYGTEQSLEPGMQPVYNVILGLEFRY</sequence>
<reference evidence="2 3" key="1">
    <citation type="submission" date="2017-03" db="EMBL/GenBank/DDBJ databases">
        <title>Draft Genome sequence of Marispirochaeta sp. strain JC444.</title>
        <authorList>
            <person name="Shivani Y."/>
            <person name="Subhash Y."/>
            <person name="Sasikala C."/>
            <person name="Ramana C."/>
        </authorList>
    </citation>
    <scope>NUCLEOTIDE SEQUENCE [LARGE SCALE GENOMIC DNA]</scope>
    <source>
        <strain evidence="2 3">JC444</strain>
    </source>
</reference>
<dbReference type="Gene3D" id="2.40.160.60">
    <property type="entry name" value="Outer membrane protein transport protein (OMPP1/FadL/TodX)"/>
    <property type="match status" value="1"/>
</dbReference>
<dbReference type="AlphaFoldDB" id="A0A1Y1RXW0"/>
<name>A0A1Y1RXW0_9SPIO</name>
<dbReference type="OrthoDB" id="367213at2"/>
<accession>A0A1Y1RXW0</accession>
<protein>
    <recommendedName>
        <fullName evidence="4">DUF5723 domain-containing protein</fullName>
    </recommendedName>
</protein>
<dbReference type="EMBL" id="MWQY01000013">
    <property type="protein sequence ID" value="ORC34522.1"/>
    <property type="molecule type" value="Genomic_DNA"/>
</dbReference>
<evidence type="ECO:0008006" key="4">
    <source>
        <dbReference type="Google" id="ProtNLM"/>
    </source>
</evidence>